<reference evidence="1 2" key="1">
    <citation type="submission" date="2016-11" db="EMBL/GenBank/DDBJ databases">
        <authorList>
            <person name="Jaros S."/>
            <person name="Januszkiewicz K."/>
            <person name="Wedrychowicz H."/>
        </authorList>
    </citation>
    <scope>NUCLEOTIDE SEQUENCE [LARGE SCALE GENOMIC DNA]</scope>
    <source>
        <strain evidence="1 2">GAS95</strain>
    </source>
</reference>
<evidence type="ECO:0000313" key="1">
    <source>
        <dbReference type="EMBL" id="SIO68331.1"/>
    </source>
</evidence>
<organism evidence="1 2">
    <name type="scientific">Paraburkholderia phenazinium</name>
    <dbReference type="NCBI Taxonomy" id="60549"/>
    <lineage>
        <taxon>Bacteria</taxon>
        <taxon>Pseudomonadati</taxon>
        <taxon>Pseudomonadota</taxon>
        <taxon>Betaproteobacteria</taxon>
        <taxon>Burkholderiales</taxon>
        <taxon>Burkholderiaceae</taxon>
        <taxon>Paraburkholderia</taxon>
    </lineage>
</organism>
<keyword evidence="2" id="KW-1185">Reference proteome</keyword>
<accession>A0A1N6LI42</accession>
<dbReference type="Gene3D" id="3.40.50.2000">
    <property type="entry name" value="Glycogen Phosphorylase B"/>
    <property type="match status" value="2"/>
</dbReference>
<sequence length="378" mass="41939">MSDTPLEPGCATSHEKLTVFYVQPLVTRYRVEVVDSLNRAFKVRVFASSPEVDPRGFSRETPTCDEFVVTGITRIFSERVKLQTRVFGQIVRVRPAAVLIFADMRYLSLWLALLAGRALGVPVIIHGQGLYRNAQPSLMRKLRYRAAVALCTRYVCYSEGSKLSLARIGCPSSKLVVADNSLRVSHTVRPTEKSGNEQGVMFLGRMRDGSKVECLIEAVESLRRKGHDIVLHLVGDGKHGERLQRTYADRPYLVWHGAVFDDGEIASISRACRIGCYPGDAGLSVVHMFGLSLPPLIHDQPASHMGPEPEYVEDNATGFLYRRDGGVEALTTELEKIWLLPADEIRAISTGAFSKYQQLNSPTLGQRLATIVDSAIHQ</sequence>
<gene>
    <name evidence="1" type="ORF">SAMN05444165_7431</name>
</gene>
<dbReference type="SUPFAM" id="SSF53756">
    <property type="entry name" value="UDP-Glycosyltransferase/glycogen phosphorylase"/>
    <property type="match status" value="1"/>
</dbReference>
<evidence type="ECO:0000313" key="2">
    <source>
        <dbReference type="Proteomes" id="UP000185151"/>
    </source>
</evidence>
<dbReference type="Proteomes" id="UP000185151">
    <property type="component" value="Unassembled WGS sequence"/>
</dbReference>
<protein>
    <submittedName>
        <fullName evidence="1">Glycosyltransferase involved in cell wall bisynthesis</fullName>
    </submittedName>
</protein>
<dbReference type="Pfam" id="PF13692">
    <property type="entry name" value="Glyco_trans_1_4"/>
    <property type="match status" value="1"/>
</dbReference>
<dbReference type="OrthoDB" id="9070341at2"/>
<dbReference type="RefSeq" id="WP_083640841.1">
    <property type="nucleotide sequence ID" value="NZ_FSRU01000003.1"/>
</dbReference>
<name>A0A1N6LI42_9BURK</name>
<dbReference type="AlphaFoldDB" id="A0A1N6LI42"/>
<dbReference type="EMBL" id="FSRU01000003">
    <property type="protein sequence ID" value="SIO68331.1"/>
    <property type="molecule type" value="Genomic_DNA"/>
</dbReference>
<proteinExistence type="predicted"/>
<keyword evidence="1" id="KW-0808">Transferase</keyword>
<dbReference type="GO" id="GO:0016740">
    <property type="term" value="F:transferase activity"/>
    <property type="evidence" value="ECO:0007669"/>
    <property type="project" value="UniProtKB-KW"/>
</dbReference>